<dbReference type="InterPro" id="IPR053850">
    <property type="entry name" value="Glyco_hydro_123_N_2"/>
</dbReference>
<accession>A0A229P0F0</accession>
<feature type="compositionally biased region" description="Basic and acidic residues" evidence="1">
    <location>
        <begin position="645"/>
        <end position="657"/>
    </location>
</feature>
<evidence type="ECO:0000256" key="1">
    <source>
        <dbReference type="SAM" id="MobiDB-lite"/>
    </source>
</evidence>
<dbReference type="RefSeq" id="WP_089522533.1">
    <property type="nucleotide sequence ID" value="NZ_NMUQ01000001.1"/>
</dbReference>
<dbReference type="EMBL" id="NMUQ01000001">
    <property type="protein sequence ID" value="OXM15464.1"/>
    <property type="molecule type" value="Genomic_DNA"/>
</dbReference>
<feature type="chain" id="PRO_5038380035" evidence="2">
    <location>
        <begin position="27"/>
        <end position="667"/>
    </location>
</feature>
<feature type="region of interest" description="Disordered" evidence="1">
    <location>
        <begin position="614"/>
        <end position="667"/>
    </location>
</feature>
<keyword evidence="6" id="KW-1185">Reference proteome</keyword>
<evidence type="ECO:0000313" key="6">
    <source>
        <dbReference type="Proteomes" id="UP000215145"/>
    </source>
</evidence>
<proteinExistence type="predicted"/>
<dbReference type="AlphaFoldDB" id="A0A229P0F0"/>
<feature type="signal peptide" evidence="2">
    <location>
        <begin position="1"/>
        <end position="26"/>
    </location>
</feature>
<sequence>MKRFTTIVSAFLILALSSAGIGPAHKAAAAPTTGAWVLDWRVNVFQDTPMPSVLPTSIGIVSAKNAIEPFQIIYRSNQASTINNVEFSTFKSGNNSLPASSFRYHFIDYITTGSNSQNVSGPVRTVAPGTTEKFPEIMSNDLSRAVAANTSQPIWIKVKVPAGTPTGTYTGSVTVKSTKGSFPINLSVEVANVTLPDASSPDAYSTELWAQLVGNFDTTANVINDNFGTTTGSAAWWGVMGEFAKLMKENRLNVLKINQLDLLLEAPGTKVAADGTVTFDWSFFDAFIQFFKDNAGIQKIIGGPLSKYKADSAELDSSVPGSNSDYSNTFVETLAYDPANPTGKPLTRLIRYDLEPTPVTSYLTQYLTALNQHLTAKGWKGIFEHHVIDEPGGSFHQALYPVLSHMINTYAPGMKTEEAVVAWSLQGLKSMINTPVIMLNNYQLNAAEIESYRKPGEDLWMYTSLDPVSDNYLNTIIDRPVWHGELFGWLTFKWGMSGYLNWGLNQWNTWINHHGPFPNYPADQMYARVLGDGNFTYPDPAKMTIRSSIRLESLRQASQEHELLRLLKAKDPAAADALVNRIIRSGNDYETDYGLIAAAQKELVRAAAGQDAPLSICEPDRDGKGNKGDNNGKGKSKGKGNGNGNHDHGNGHDHDDDNGSSNCGDDD</sequence>
<evidence type="ECO:0000256" key="2">
    <source>
        <dbReference type="SAM" id="SignalP"/>
    </source>
</evidence>
<dbReference type="OrthoDB" id="197680at2"/>
<dbReference type="Pfam" id="PF13320">
    <property type="entry name" value="GH123_cat"/>
    <property type="match status" value="1"/>
</dbReference>
<feature type="compositionally biased region" description="Basic and acidic residues" evidence="1">
    <location>
        <begin position="618"/>
        <end position="632"/>
    </location>
</feature>
<evidence type="ECO:0000259" key="3">
    <source>
        <dbReference type="Pfam" id="PF13320"/>
    </source>
</evidence>
<comment type="caution">
    <text evidence="5">The sequence shown here is derived from an EMBL/GenBank/DDBJ whole genome shotgun (WGS) entry which is preliminary data.</text>
</comment>
<feature type="domain" description="Glycoside hydrolase 123 N-terminal" evidence="4">
    <location>
        <begin position="71"/>
        <end position="176"/>
    </location>
</feature>
<dbReference type="Pfam" id="PF22680">
    <property type="entry name" value="Glyco_hydro_123_N_2"/>
    <property type="match status" value="1"/>
</dbReference>
<evidence type="ECO:0000259" key="4">
    <source>
        <dbReference type="Pfam" id="PF22680"/>
    </source>
</evidence>
<name>A0A229P0F0_9BACL</name>
<dbReference type="Proteomes" id="UP000215145">
    <property type="component" value="Unassembled WGS sequence"/>
</dbReference>
<evidence type="ECO:0000313" key="5">
    <source>
        <dbReference type="EMBL" id="OXM15464.1"/>
    </source>
</evidence>
<dbReference type="InterPro" id="IPR025150">
    <property type="entry name" value="GH123_cat"/>
</dbReference>
<reference evidence="5 6" key="1">
    <citation type="submission" date="2017-07" db="EMBL/GenBank/DDBJ databases">
        <title>Paenibacillus herberti R33 genome sequencing and assembly.</title>
        <authorList>
            <person name="Su W."/>
        </authorList>
    </citation>
    <scope>NUCLEOTIDE SEQUENCE [LARGE SCALE GENOMIC DNA]</scope>
    <source>
        <strain evidence="5 6">R33</strain>
    </source>
</reference>
<keyword evidence="2" id="KW-0732">Signal</keyword>
<feature type="domain" description="Glycoside hydrolase 123 catalytic" evidence="3">
    <location>
        <begin position="272"/>
        <end position="567"/>
    </location>
</feature>
<protein>
    <submittedName>
        <fullName evidence="5">Uncharacterized protein</fullName>
    </submittedName>
</protein>
<organism evidence="5 6">
    <name type="scientific">Paenibacillus herberti</name>
    <dbReference type="NCBI Taxonomy" id="1619309"/>
    <lineage>
        <taxon>Bacteria</taxon>
        <taxon>Bacillati</taxon>
        <taxon>Bacillota</taxon>
        <taxon>Bacilli</taxon>
        <taxon>Bacillales</taxon>
        <taxon>Paenibacillaceae</taxon>
        <taxon>Paenibacillus</taxon>
    </lineage>
</organism>
<gene>
    <name evidence="5" type="ORF">CGZ75_01620</name>
</gene>